<dbReference type="Gene3D" id="2.60.40.820">
    <property type="entry name" value="Transcription factor, T-box"/>
    <property type="match status" value="1"/>
</dbReference>
<evidence type="ECO:0000256" key="5">
    <source>
        <dbReference type="ARBA" id="ARBA00023242"/>
    </source>
</evidence>
<dbReference type="KEGG" id="goe:100906277"/>
<evidence type="ECO:0000256" key="1">
    <source>
        <dbReference type="ARBA" id="ARBA00004123"/>
    </source>
</evidence>
<evidence type="ECO:0000256" key="3">
    <source>
        <dbReference type="ARBA" id="ARBA00023125"/>
    </source>
</evidence>
<dbReference type="GO" id="GO:0045893">
    <property type="term" value="P:positive regulation of DNA-templated transcription"/>
    <property type="evidence" value="ECO:0007669"/>
    <property type="project" value="InterPro"/>
</dbReference>
<feature type="compositionally biased region" description="Low complexity" evidence="7">
    <location>
        <begin position="459"/>
        <end position="471"/>
    </location>
</feature>
<organism evidence="9 10">
    <name type="scientific">Galendromus occidentalis</name>
    <name type="common">western predatory mite</name>
    <dbReference type="NCBI Taxonomy" id="34638"/>
    <lineage>
        <taxon>Eukaryota</taxon>
        <taxon>Metazoa</taxon>
        <taxon>Ecdysozoa</taxon>
        <taxon>Arthropoda</taxon>
        <taxon>Chelicerata</taxon>
        <taxon>Arachnida</taxon>
        <taxon>Acari</taxon>
        <taxon>Parasitiformes</taxon>
        <taxon>Mesostigmata</taxon>
        <taxon>Gamasina</taxon>
        <taxon>Phytoseioidea</taxon>
        <taxon>Phytoseiidae</taxon>
        <taxon>Typhlodrominae</taxon>
        <taxon>Galendromus</taxon>
    </lineage>
</organism>
<dbReference type="FunFam" id="2.60.40.820:FF:000003">
    <property type="entry name" value="T-box transcription factor TBX3"/>
    <property type="match status" value="1"/>
</dbReference>
<sequence>MRFDISRAPVPSLSSAMAAFHPNPFQILGTTTSPQPSQRSSSSTTTDFSMHSILNQHGGNSPNAAQLSVPPGLLPSHLLGSPLGSTAPTVEDDGICDDPKVALESKDLWDKFHELGTEMVITKSGRRMFPAFKVRVSGLDKRAKYILLMDIVAADDCRYKFHNSRWMIAGKADPEMPKRMYIHPDSPATGEQWMQKVVSFHKLKLTNNISDKHGFISFQTILNSMHKYQPRFHLVRANDISKLPYANFKTFVFRETEFIAVTAYQNEKITQLKIDNNPFAKGFRDTGAGKREKKRQALLAQTAHGHRILTDRDRLAAQNASGNVSACADSSDDEDRLDVGEPSDLRPASLTSTNAESATSSSPVVATPPSYLAGSLPGLPGVPGLGNPYAALLQSLPPQQLSLVMAYQEMTARLMLAKQRLPFPGQAWPNVGNLLAQPGQDPFATAAAAAALMFSPFMQQQQQQQQPPQQQANLNGSAGLLNQNGASSPPSSSRCELSNMEALVDSLQQQQQQSAGALKRKRESSTESDNRRHSPNALSSAGAERSEDDDHGDHDDSNSSSKVPKNHAFQTATSRSVLQEAHNSANSESDLDDNTDSGRDDE</sequence>
<feature type="region of interest" description="Disordered" evidence="7">
    <location>
        <begin position="25"/>
        <end position="71"/>
    </location>
</feature>
<feature type="region of interest" description="Disordered" evidence="7">
    <location>
        <begin position="458"/>
        <end position="602"/>
    </location>
</feature>
<feature type="region of interest" description="Disordered" evidence="7">
    <location>
        <begin position="320"/>
        <end position="365"/>
    </location>
</feature>
<dbReference type="InterPro" id="IPR018186">
    <property type="entry name" value="TF_T-box_CS"/>
</dbReference>
<dbReference type="SMART" id="SM00425">
    <property type="entry name" value="TBOX"/>
    <property type="match status" value="1"/>
</dbReference>
<comment type="subcellular location">
    <subcellularLocation>
        <location evidence="1 6">Nucleus</location>
    </subcellularLocation>
</comment>
<dbReference type="GO" id="GO:0000981">
    <property type="term" value="F:DNA-binding transcription factor activity, RNA polymerase II-specific"/>
    <property type="evidence" value="ECO:0007669"/>
    <property type="project" value="TreeGrafter"/>
</dbReference>
<comment type="caution">
    <text evidence="6">Lacks conserved residue(s) required for the propagation of feature annotation.</text>
</comment>
<evidence type="ECO:0000256" key="7">
    <source>
        <dbReference type="SAM" id="MobiDB-lite"/>
    </source>
</evidence>
<evidence type="ECO:0000259" key="8">
    <source>
        <dbReference type="PROSITE" id="PS50252"/>
    </source>
</evidence>
<feature type="compositionally biased region" description="Low complexity" evidence="7">
    <location>
        <begin position="348"/>
        <end position="365"/>
    </location>
</feature>
<gene>
    <name evidence="10" type="primary">LOC100906277</name>
</gene>
<dbReference type="SUPFAM" id="SSF49417">
    <property type="entry name" value="p53-like transcription factors"/>
    <property type="match status" value="1"/>
</dbReference>
<feature type="compositionally biased region" description="Acidic residues" evidence="7">
    <location>
        <begin position="589"/>
        <end position="602"/>
    </location>
</feature>
<keyword evidence="5 6" id="KW-0539">Nucleus</keyword>
<keyword evidence="2" id="KW-0805">Transcription regulation</keyword>
<name>A0AAJ7SGL9_9ACAR</name>
<evidence type="ECO:0000313" key="10">
    <source>
        <dbReference type="RefSeq" id="XP_028968270.1"/>
    </source>
</evidence>
<dbReference type="AlphaFoldDB" id="A0AAJ7SGL9"/>
<dbReference type="InterPro" id="IPR036960">
    <property type="entry name" value="T-box_sf"/>
</dbReference>
<accession>A0AAJ7SGL9</accession>
<dbReference type="PROSITE" id="PS50252">
    <property type="entry name" value="TBOX_3"/>
    <property type="match status" value="1"/>
</dbReference>
<dbReference type="PROSITE" id="PS01264">
    <property type="entry name" value="TBOX_2"/>
    <property type="match status" value="1"/>
</dbReference>
<dbReference type="PANTHER" id="PTHR11267:SF181">
    <property type="entry name" value="OPTOMOTOR-BLIND PROTEIN"/>
    <property type="match status" value="1"/>
</dbReference>
<keyword evidence="9" id="KW-1185">Reference proteome</keyword>
<dbReference type="Proteomes" id="UP000694867">
    <property type="component" value="Unplaced"/>
</dbReference>
<dbReference type="GO" id="GO:0000785">
    <property type="term" value="C:chromatin"/>
    <property type="evidence" value="ECO:0007669"/>
    <property type="project" value="TreeGrafter"/>
</dbReference>
<evidence type="ECO:0000313" key="9">
    <source>
        <dbReference type="Proteomes" id="UP000694867"/>
    </source>
</evidence>
<dbReference type="GeneID" id="100906277"/>
<protein>
    <submittedName>
        <fullName evidence="10">T-box transcription factor TBX2</fullName>
    </submittedName>
</protein>
<keyword evidence="4" id="KW-0804">Transcription</keyword>
<reference evidence="10" key="1">
    <citation type="submission" date="2025-08" db="UniProtKB">
        <authorList>
            <consortium name="RefSeq"/>
        </authorList>
    </citation>
    <scope>IDENTIFICATION</scope>
</reference>
<dbReference type="Pfam" id="PF00907">
    <property type="entry name" value="T-box"/>
    <property type="match status" value="1"/>
</dbReference>
<feature type="compositionally biased region" description="Low complexity" evidence="7">
    <location>
        <begin position="30"/>
        <end position="46"/>
    </location>
</feature>
<proteinExistence type="predicted"/>
<dbReference type="GO" id="GO:0000978">
    <property type="term" value="F:RNA polymerase II cis-regulatory region sequence-specific DNA binding"/>
    <property type="evidence" value="ECO:0007669"/>
    <property type="project" value="InterPro"/>
</dbReference>
<evidence type="ECO:0000256" key="2">
    <source>
        <dbReference type="ARBA" id="ARBA00023015"/>
    </source>
</evidence>
<dbReference type="GO" id="GO:0001708">
    <property type="term" value="P:cell fate specification"/>
    <property type="evidence" value="ECO:0007669"/>
    <property type="project" value="TreeGrafter"/>
</dbReference>
<feature type="domain" description="T-box" evidence="8">
    <location>
        <begin position="103"/>
        <end position="285"/>
    </location>
</feature>
<dbReference type="PANTHER" id="PTHR11267">
    <property type="entry name" value="T-BOX PROTEIN-RELATED"/>
    <property type="match status" value="1"/>
</dbReference>
<feature type="compositionally biased region" description="Basic and acidic residues" evidence="7">
    <location>
        <begin position="523"/>
        <end position="532"/>
    </location>
</feature>
<keyword evidence="3 6" id="KW-0238">DNA-binding</keyword>
<dbReference type="InterPro" id="IPR001699">
    <property type="entry name" value="TF_T-box"/>
</dbReference>
<dbReference type="CDD" id="cd20188">
    <property type="entry name" value="T-box_TBX2_3-like"/>
    <property type="match status" value="1"/>
</dbReference>
<dbReference type="GO" id="GO:0005634">
    <property type="term" value="C:nucleus"/>
    <property type="evidence" value="ECO:0007669"/>
    <property type="project" value="UniProtKB-SubCell"/>
</dbReference>
<dbReference type="RefSeq" id="XP_028968270.1">
    <property type="nucleotide sequence ID" value="XM_029112437.1"/>
</dbReference>
<dbReference type="PRINTS" id="PR00937">
    <property type="entry name" value="TBOX"/>
</dbReference>
<feature type="compositionally biased region" description="Polar residues" evidence="7">
    <location>
        <begin position="568"/>
        <end position="588"/>
    </location>
</feature>
<dbReference type="InterPro" id="IPR008967">
    <property type="entry name" value="p53-like_TF_DNA-bd_sf"/>
</dbReference>
<evidence type="ECO:0000256" key="6">
    <source>
        <dbReference type="PROSITE-ProRule" id="PRU00201"/>
    </source>
</evidence>
<evidence type="ECO:0000256" key="4">
    <source>
        <dbReference type="ARBA" id="ARBA00023163"/>
    </source>
</evidence>
<feature type="compositionally biased region" description="Polar residues" evidence="7">
    <location>
        <begin position="47"/>
        <end position="66"/>
    </location>
</feature>
<dbReference type="InterPro" id="IPR046360">
    <property type="entry name" value="T-box_DNA-bd"/>
</dbReference>
<dbReference type="PROSITE" id="PS01283">
    <property type="entry name" value="TBOX_1"/>
    <property type="match status" value="1"/>
</dbReference>
<feature type="compositionally biased region" description="Polar residues" evidence="7">
    <location>
        <begin position="472"/>
        <end position="486"/>
    </location>
</feature>